<feature type="transmembrane region" description="Helical" evidence="2">
    <location>
        <begin position="38"/>
        <end position="60"/>
    </location>
</feature>
<proteinExistence type="predicted"/>
<name>A0A2S5JGI9_9RHOB</name>
<comment type="caution">
    <text evidence="3">The sequence shown here is derived from an EMBL/GenBank/DDBJ whole genome shotgun (WGS) entry which is preliminary data.</text>
</comment>
<keyword evidence="2" id="KW-1133">Transmembrane helix</keyword>
<evidence type="ECO:0000256" key="1">
    <source>
        <dbReference type="SAM" id="MobiDB-lite"/>
    </source>
</evidence>
<feature type="region of interest" description="Disordered" evidence="1">
    <location>
        <begin position="1"/>
        <end position="22"/>
    </location>
</feature>
<dbReference type="AlphaFoldDB" id="A0A2S5JGI9"/>
<keyword evidence="4" id="KW-1185">Reference proteome</keyword>
<protein>
    <submittedName>
        <fullName evidence="3">Uncharacterized protein</fullName>
    </submittedName>
</protein>
<keyword evidence="2" id="KW-0472">Membrane</keyword>
<sequence>MRNLWPRKRSGPRPAGNRPDLTGVVPLKIRKRKDAMQIATLIVGTGFALGTALAATLILLV</sequence>
<keyword evidence="2" id="KW-0812">Transmembrane</keyword>
<evidence type="ECO:0000313" key="3">
    <source>
        <dbReference type="EMBL" id="PPB80614.1"/>
    </source>
</evidence>
<evidence type="ECO:0000313" key="4">
    <source>
        <dbReference type="Proteomes" id="UP000239736"/>
    </source>
</evidence>
<evidence type="ECO:0000256" key="2">
    <source>
        <dbReference type="SAM" id="Phobius"/>
    </source>
</evidence>
<feature type="compositionally biased region" description="Basic residues" evidence="1">
    <location>
        <begin position="1"/>
        <end position="11"/>
    </location>
</feature>
<reference evidence="3 4" key="1">
    <citation type="submission" date="2018-01" db="EMBL/GenBank/DDBJ databases">
        <title>Genomic Encyclopedia of Archaeal and Bacterial Type Strains, Phase II (KMG-II): from individual species to whole genera.</title>
        <authorList>
            <person name="Goeker M."/>
        </authorList>
    </citation>
    <scope>NUCLEOTIDE SEQUENCE [LARGE SCALE GENOMIC DNA]</scope>
    <source>
        <strain evidence="3 4">DSM 12048</strain>
    </source>
</reference>
<dbReference type="Proteomes" id="UP000239736">
    <property type="component" value="Unassembled WGS sequence"/>
</dbReference>
<dbReference type="EMBL" id="PRDS01000005">
    <property type="protein sequence ID" value="PPB80614.1"/>
    <property type="molecule type" value="Genomic_DNA"/>
</dbReference>
<organism evidence="3 4">
    <name type="scientific">Albidovulum inexpectatum</name>
    <dbReference type="NCBI Taxonomy" id="196587"/>
    <lineage>
        <taxon>Bacteria</taxon>
        <taxon>Pseudomonadati</taxon>
        <taxon>Pseudomonadota</taxon>
        <taxon>Alphaproteobacteria</taxon>
        <taxon>Rhodobacterales</taxon>
        <taxon>Paracoccaceae</taxon>
        <taxon>Albidovulum</taxon>
    </lineage>
</organism>
<gene>
    <name evidence="3" type="ORF">LV82_01963</name>
</gene>
<accession>A0A2S5JGI9</accession>